<sequence length="514" mass="57806">MHFSWVLIACFIFLELHQNEVDAHWFRNIKRKIRIRPKVPFVRGSLCRMRHHRTIVDENNRYVKCVRSCPSTGYQELYSVRWGHYCKPVVIPKGCSDQYCNTCIASYKWIFDATRYRSKCVRKCPSGYRERMPRCEKCLVNNCQRCENDLWRCSKCKWGLALQRTYMGSTLCLRRCSRGFEKKNVDGVVRCSRPIVPTPPLPTTDITTDMSTTEETSTTDVPTQQPDTTNIITSSETPTTQTTTTTTATTTTTTPQPTTTTPQPTTTTTAKPPPKGCEDTFCTMCSEGYRKLVLPFGNSTCVERCPVGFAAQGVVCLACSDARCGSCEASISECERCRPGFSLMLDAKNISTECVRYCPKGYTTETINGAQVCTKEEERECPVANCDQCIGDSLVPLNRGCLKCKKGFTLFRGSLSDHCYTVCPPGHNEITEPKTKSAICEKCKIPFCKICNRADICDACIEPMVLDTSTNRCRFCREYTTYSYATRKCVPVDTNQPESNLDNNEIVFGGPLVG</sequence>
<feature type="domain" description="EGF-like" evidence="3">
    <location>
        <begin position="137"/>
        <end position="173"/>
    </location>
</feature>
<dbReference type="InterPro" id="IPR051514">
    <property type="entry name" value="R-spondin"/>
</dbReference>
<evidence type="ECO:0000256" key="1">
    <source>
        <dbReference type="SAM" id="MobiDB-lite"/>
    </source>
</evidence>
<dbReference type="OrthoDB" id="10483941at2759"/>
<dbReference type="InterPro" id="IPR009030">
    <property type="entry name" value="Growth_fac_rcpt_cys_sf"/>
</dbReference>
<evidence type="ECO:0000313" key="5">
    <source>
        <dbReference type="Proteomes" id="UP000594262"/>
    </source>
</evidence>
<feature type="compositionally biased region" description="Low complexity" evidence="1">
    <location>
        <begin position="203"/>
        <end position="229"/>
    </location>
</feature>
<feature type="domain" description="EGF-like" evidence="3">
    <location>
        <begin position="380"/>
        <end position="420"/>
    </location>
</feature>
<organism evidence="4 5">
    <name type="scientific">Clytia hemisphaerica</name>
    <dbReference type="NCBI Taxonomy" id="252671"/>
    <lineage>
        <taxon>Eukaryota</taxon>
        <taxon>Metazoa</taxon>
        <taxon>Cnidaria</taxon>
        <taxon>Hydrozoa</taxon>
        <taxon>Hydroidolina</taxon>
        <taxon>Leptothecata</taxon>
        <taxon>Obeliida</taxon>
        <taxon>Clytiidae</taxon>
        <taxon>Clytia</taxon>
    </lineage>
</organism>
<dbReference type="InterPro" id="IPR000742">
    <property type="entry name" value="EGF"/>
</dbReference>
<feature type="domain" description="EGF-like" evidence="3">
    <location>
        <begin position="94"/>
        <end position="136"/>
    </location>
</feature>
<dbReference type="Proteomes" id="UP000594262">
    <property type="component" value="Unplaced"/>
</dbReference>
<dbReference type="AlphaFoldDB" id="A0A7M5U2E4"/>
<keyword evidence="2" id="KW-0732">Signal</keyword>
<dbReference type="PANTHER" id="PTHR46987">
    <property type="entry name" value="NEUROHYPOPHYSIAL HORMONES, N-TERMINAL DOMAIN CONTAINING PROTEIN"/>
    <property type="match status" value="1"/>
</dbReference>
<protein>
    <recommendedName>
        <fullName evidence="3">EGF-like domain-containing protein</fullName>
    </recommendedName>
</protein>
<dbReference type="SMART" id="SM00261">
    <property type="entry name" value="FU"/>
    <property type="match status" value="5"/>
</dbReference>
<evidence type="ECO:0000256" key="2">
    <source>
        <dbReference type="SAM" id="SignalP"/>
    </source>
</evidence>
<feature type="chain" id="PRO_5029683069" description="EGF-like domain-containing protein" evidence="2">
    <location>
        <begin position="24"/>
        <end position="514"/>
    </location>
</feature>
<proteinExistence type="predicted"/>
<feature type="compositionally biased region" description="Low complexity" evidence="1">
    <location>
        <begin position="237"/>
        <end position="270"/>
    </location>
</feature>
<dbReference type="EnsemblMetazoa" id="CLYHEMT005251.1">
    <property type="protein sequence ID" value="CLYHEMP005251.1"/>
    <property type="gene ID" value="CLYHEMG005251"/>
</dbReference>
<dbReference type="SUPFAM" id="SSF57184">
    <property type="entry name" value="Growth factor receptor domain"/>
    <property type="match status" value="2"/>
</dbReference>
<dbReference type="RefSeq" id="XP_066930665.1">
    <property type="nucleotide sequence ID" value="XM_067074564.1"/>
</dbReference>
<dbReference type="GeneID" id="136818203"/>
<name>A0A7M5U2E4_9CNID</name>
<feature type="region of interest" description="Disordered" evidence="1">
    <location>
        <begin position="199"/>
        <end position="272"/>
    </location>
</feature>
<reference evidence="4" key="1">
    <citation type="submission" date="2021-01" db="UniProtKB">
        <authorList>
            <consortium name="EnsemblMetazoa"/>
        </authorList>
    </citation>
    <scope>IDENTIFICATION</scope>
</reference>
<evidence type="ECO:0000313" key="4">
    <source>
        <dbReference type="EnsemblMetazoa" id="CLYHEMP005251.1"/>
    </source>
</evidence>
<feature type="domain" description="EGF-like" evidence="3">
    <location>
        <begin position="318"/>
        <end position="355"/>
    </location>
</feature>
<dbReference type="Gene3D" id="2.10.220.10">
    <property type="entry name" value="Hormone Receptor, Insulin-like Growth Factor Receptor 1, Chain A, domain 2"/>
    <property type="match status" value="4"/>
</dbReference>
<keyword evidence="5" id="KW-1185">Reference proteome</keyword>
<dbReference type="SMART" id="SM00181">
    <property type="entry name" value="EGF"/>
    <property type="match status" value="4"/>
</dbReference>
<feature type="signal peptide" evidence="2">
    <location>
        <begin position="1"/>
        <end position="23"/>
    </location>
</feature>
<accession>A0A7M5U2E4</accession>
<dbReference type="InterPro" id="IPR006212">
    <property type="entry name" value="Furin_repeat"/>
</dbReference>
<evidence type="ECO:0000259" key="3">
    <source>
        <dbReference type="SMART" id="SM00181"/>
    </source>
</evidence>
<dbReference type="PANTHER" id="PTHR46987:SF7">
    <property type="entry name" value="TNFR-CYS DOMAIN-CONTAINING PROTEIN"/>
    <property type="match status" value="1"/>
</dbReference>